<dbReference type="GO" id="GO:0042407">
    <property type="term" value="P:cristae formation"/>
    <property type="evidence" value="ECO:0007669"/>
    <property type="project" value="TreeGrafter"/>
</dbReference>
<dbReference type="RefSeq" id="XP_029656055.1">
    <property type="nucleotide sequence ID" value="XM_029800195.2"/>
</dbReference>
<keyword evidence="3 7" id="KW-0999">Mitochondrion inner membrane</keyword>
<dbReference type="AlphaFoldDB" id="A0A6P7U1C3"/>
<evidence type="ECO:0000313" key="9">
    <source>
        <dbReference type="Proteomes" id="UP000515154"/>
    </source>
</evidence>
<name>A0A6P7U1C3_9MOLL</name>
<feature type="compositionally biased region" description="Basic and acidic residues" evidence="8">
    <location>
        <begin position="130"/>
        <end position="185"/>
    </location>
</feature>
<dbReference type="KEGG" id="osn:115229931"/>
<evidence type="ECO:0000256" key="3">
    <source>
        <dbReference type="ARBA" id="ARBA00022792"/>
    </source>
</evidence>
<comment type="similarity">
    <text evidence="1 7">Belongs to the MICOS complex subunit Mic60 family.</text>
</comment>
<dbReference type="InterPro" id="IPR019133">
    <property type="entry name" value="MIC60"/>
</dbReference>
<dbReference type="Pfam" id="PF09731">
    <property type="entry name" value="Mitofilin"/>
    <property type="match status" value="1"/>
</dbReference>
<sequence length="729" mass="82479">MWKSSRGVSARLRRCCVAKYQQALIHSRRKLSTQAPGSGSALKLGKWILGTGLTGFTGVVGYAWYDPSVKNAIEQNIPYSKEALKPIFDVLPEKVTLPTLPPHIKQYLPWSTTEEPAPQEAPKPVKKVPKLPDPEEIKRKEAAEKKLAMAKKAEEEKRLEAEKLSKKKKTEAEKHEEKTLETARQKAEVERQLKEKQAVEAAENEALVLIVTTAMKNAKEAAARANESMGKRVEAVKQHAKFLKNAMEDASAVLEKDSQWQAVASAYEIRQAVTNECDKKVMNARLQLEKLRKTLDDGFGNTATKHNALLIDGQELFNNISHSLNISSSEVSRAESEGKMAEKYKHLVDQSREKFRRELESIVPSIKLGDRQSKKMSEEDLNSLIVHAHTRIDQLQKQLAKQVALEQERFQEAVREQRADDAKRADVKLNEELDFAKKQFEIEKEKLLMKAAIQFEEDLRSHLARQAAAHSCHLKDALEVHEKELETEFDKRLNIKILEERATFQTEMSGWIGRLKGIEAAVEARAETEKLAKQAQELWLACVALNGVIRQGRKNILSNENQLKPLKKEIRTVTDAGQNHPFVSTILNSIPAVAIERGVWTEDALKERFIKVKKVCKNVAMIEAPGSSLFKYLLSYLQSFLIFEAAYIKKEKDLIDVEELTTFAILANADHYLEKGDIERAVRLMNQLHGQSRYVASDWLQEAKLFLETRQAAEALIAFAAARGLGQLF</sequence>
<proteinExistence type="inferred from homology"/>
<keyword evidence="9" id="KW-1185">Reference proteome</keyword>
<keyword evidence="6" id="KW-0472">Membrane</keyword>
<comment type="subunit">
    <text evidence="7">Component of the mitochondrial contact site and cristae organizing system (MICOS) complex.</text>
</comment>
<accession>A0A6P7U1C3</accession>
<organism evidence="9 10">
    <name type="scientific">Octopus sinensis</name>
    <name type="common">East Asian common octopus</name>
    <dbReference type="NCBI Taxonomy" id="2607531"/>
    <lineage>
        <taxon>Eukaryota</taxon>
        <taxon>Metazoa</taxon>
        <taxon>Spiralia</taxon>
        <taxon>Lophotrochozoa</taxon>
        <taxon>Mollusca</taxon>
        <taxon>Cephalopoda</taxon>
        <taxon>Coleoidea</taxon>
        <taxon>Octopodiformes</taxon>
        <taxon>Octopoda</taxon>
        <taxon>Incirrata</taxon>
        <taxon>Octopodidae</taxon>
        <taxon>Octopus</taxon>
    </lineage>
</organism>
<reference evidence="10" key="1">
    <citation type="submission" date="2025-08" db="UniProtKB">
        <authorList>
            <consortium name="RefSeq"/>
        </authorList>
    </citation>
    <scope>IDENTIFICATION</scope>
</reference>
<evidence type="ECO:0000256" key="1">
    <source>
        <dbReference type="ARBA" id="ARBA00010877"/>
    </source>
</evidence>
<feature type="region of interest" description="Disordered" evidence="8">
    <location>
        <begin position="113"/>
        <end position="185"/>
    </location>
</feature>
<evidence type="ECO:0000313" key="10">
    <source>
        <dbReference type="RefSeq" id="XP_029656055.1"/>
    </source>
</evidence>
<evidence type="ECO:0000256" key="5">
    <source>
        <dbReference type="ARBA" id="ARBA00023128"/>
    </source>
</evidence>
<gene>
    <name evidence="10" type="primary">LOC115229931</name>
</gene>
<evidence type="ECO:0000256" key="2">
    <source>
        <dbReference type="ARBA" id="ARBA00022692"/>
    </source>
</evidence>
<dbReference type="GO" id="GO:0061617">
    <property type="term" value="C:MICOS complex"/>
    <property type="evidence" value="ECO:0007669"/>
    <property type="project" value="TreeGrafter"/>
</dbReference>
<keyword evidence="4" id="KW-1133">Transmembrane helix</keyword>
<keyword evidence="2 7" id="KW-0812">Transmembrane</keyword>
<evidence type="ECO:0000256" key="4">
    <source>
        <dbReference type="ARBA" id="ARBA00022989"/>
    </source>
</evidence>
<dbReference type="PANTHER" id="PTHR15415:SF7">
    <property type="entry name" value="MICOS COMPLEX SUBUNIT MIC60"/>
    <property type="match status" value="1"/>
</dbReference>
<evidence type="ECO:0000256" key="6">
    <source>
        <dbReference type="ARBA" id="ARBA00023136"/>
    </source>
</evidence>
<protein>
    <recommendedName>
        <fullName evidence="7">MICOS complex subunit MIC60</fullName>
    </recommendedName>
    <alternativeName>
        <fullName evidence="7">Mitofilin</fullName>
    </alternativeName>
</protein>
<comment type="function">
    <text evidence="7">Component of the MICOS complex, a large protein complex of the mitochondrial inner membrane that plays crucial roles in the maintenance of crista junctions, inner membrane architecture, and formation of contact sites to the outer membrane.</text>
</comment>
<evidence type="ECO:0000256" key="7">
    <source>
        <dbReference type="RuleBase" id="RU363000"/>
    </source>
</evidence>
<dbReference type="PANTHER" id="PTHR15415">
    <property type="entry name" value="MITOFILIN"/>
    <property type="match status" value="1"/>
</dbReference>
<keyword evidence="5 7" id="KW-0496">Mitochondrion</keyword>
<evidence type="ECO:0000256" key="8">
    <source>
        <dbReference type="SAM" id="MobiDB-lite"/>
    </source>
</evidence>
<dbReference type="Proteomes" id="UP000515154">
    <property type="component" value="Linkage group LG2"/>
</dbReference>
<comment type="subcellular location">
    <subcellularLocation>
        <location evidence="7">Mitochondrion inner membrane</location>
        <topology evidence="7">Single-pass membrane protein</topology>
    </subcellularLocation>
</comment>